<proteinExistence type="predicted"/>
<dbReference type="SUPFAM" id="SSF53448">
    <property type="entry name" value="Nucleotide-diphospho-sugar transferases"/>
    <property type="match status" value="1"/>
</dbReference>
<dbReference type="PANTHER" id="PTHR43015:SF1">
    <property type="entry name" value="D-RIBITOL-5-PHOSPHATE CYTIDYLYLTRANSFERASE"/>
    <property type="match status" value="1"/>
</dbReference>
<dbReference type="Pfam" id="PF01128">
    <property type="entry name" value="IspD"/>
    <property type="match status" value="1"/>
</dbReference>
<keyword evidence="1" id="KW-0808">Transferase</keyword>
<dbReference type="PANTHER" id="PTHR43015">
    <property type="entry name" value="D-RIBITOL-5-PHOSPHATE CYTIDYLYLTRANSFERASE"/>
    <property type="match status" value="1"/>
</dbReference>
<dbReference type="EMBL" id="SUTF01000004">
    <property type="protein sequence ID" value="MBE6510366.1"/>
    <property type="molecule type" value="Genomic_DNA"/>
</dbReference>
<reference evidence="3" key="1">
    <citation type="submission" date="2019-04" db="EMBL/GenBank/DDBJ databases">
        <title>Evolution of Biomass-Degrading Anaerobic Consortia Revealed by Metagenomics.</title>
        <authorList>
            <person name="Peng X."/>
        </authorList>
    </citation>
    <scope>NUCLEOTIDE SEQUENCE</scope>
    <source>
        <strain evidence="3">SIG13</strain>
    </source>
</reference>
<protein>
    <submittedName>
        <fullName evidence="3">2-C-methyl-D-erythritol 4-phosphate cytidylyltransferase</fullName>
    </submittedName>
</protein>
<dbReference type="InterPro" id="IPR034683">
    <property type="entry name" value="IspD/TarI"/>
</dbReference>
<gene>
    <name evidence="3" type="ORF">E7Z74_03755</name>
</gene>
<dbReference type="InterPro" id="IPR029044">
    <property type="entry name" value="Nucleotide-diphossugar_trans"/>
</dbReference>
<evidence type="ECO:0000313" key="3">
    <source>
        <dbReference type="EMBL" id="MBE6510366.1"/>
    </source>
</evidence>
<dbReference type="CDD" id="cd02516">
    <property type="entry name" value="CDP-ME_synthetase"/>
    <property type="match status" value="1"/>
</dbReference>
<dbReference type="AlphaFoldDB" id="A0A8T3VQN6"/>
<dbReference type="Gene3D" id="3.90.550.10">
    <property type="entry name" value="Spore Coat Polysaccharide Biosynthesis Protein SpsA, Chain A"/>
    <property type="match status" value="1"/>
</dbReference>
<organism evidence="3 4">
    <name type="scientific">Methanobrevibacter millerae</name>
    <dbReference type="NCBI Taxonomy" id="230361"/>
    <lineage>
        <taxon>Archaea</taxon>
        <taxon>Methanobacteriati</taxon>
        <taxon>Methanobacteriota</taxon>
        <taxon>Methanomada group</taxon>
        <taxon>Methanobacteria</taxon>
        <taxon>Methanobacteriales</taxon>
        <taxon>Methanobacteriaceae</taxon>
        <taxon>Methanobrevibacter</taxon>
    </lineage>
</organism>
<comment type="caution">
    <text evidence="3">The sequence shown here is derived from an EMBL/GenBank/DDBJ whole genome shotgun (WGS) entry which is preliminary data.</text>
</comment>
<name>A0A8T3VQN6_9EURY</name>
<dbReference type="GO" id="GO:0005829">
    <property type="term" value="C:cytosol"/>
    <property type="evidence" value="ECO:0007669"/>
    <property type="project" value="TreeGrafter"/>
</dbReference>
<dbReference type="GO" id="GO:0070567">
    <property type="term" value="F:cytidylyltransferase activity"/>
    <property type="evidence" value="ECO:0007669"/>
    <property type="project" value="InterPro"/>
</dbReference>
<accession>A0A8T3VQN6</accession>
<evidence type="ECO:0000256" key="2">
    <source>
        <dbReference type="ARBA" id="ARBA00022695"/>
    </source>
</evidence>
<dbReference type="Proteomes" id="UP000713479">
    <property type="component" value="Unassembled WGS sequence"/>
</dbReference>
<keyword evidence="2 3" id="KW-0548">Nucleotidyltransferase</keyword>
<sequence length="233" mass="26190">MNYLILMMGGKGTRLGADRPKQYIEIDGIPIFAYILKSYNQVECIDEIVIVSNEIWIDYVEKWTSMIQIDKPISIVAGGKTRSHSVYNGLNAISNKATDDDIVLLHDATHPYVDEKGTIEVIEAIKEYGGATLGAYQYDTVYRMNEKGFITDVIPRQELVAGASPEGFKFGEIFPIYDAADDEELEQMTSGGALALEHGIKMKTIEANIINLKITYPNDLEIFKKTIHSYFFE</sequence>
<evidence type="ECO:0000256" key="1">
    <source>
        <dbReference type="ARBA" id="ARBA00022679"/>
    </source>
</evidence>
<evidence type="ECO:0000313" key="4">
    <source>
        <dbReference type="Proteomes" id="UP000713479"/>
    </source>
</evidence>